<evidence type="ECO:0000256" key="7">
    <source>
        <dbReference type="PROSITE-ProRule" id="PRU01360"/>
    </source>
</evidence>
<dbReference type="InterPro" id="IPR039426">
    <property type="entry name" value="TonB-dep_rcpt-like"/>
</dbReference>
<comment type="caution">
    <text evidence="9">The sequence shown here is derived from an EMBL/GenBank/DDBJ whole genome shotgun (WGS) entry which is preliminary data.</text>
</comment>
<comment type="similarity">
    <text evidence="7">Belongs to the TonB-dependent receptor family.</text>
</comment>
<evidence type="ECO:0000313" key="9">
    <source>
        <dbReference type="EMBL" id="TFH76230.1"/>
    </source>
</evidence>
<protein>
    <submittedName>
        <fullName evidence="9">SusC/RagA family TonB-linked outer membrane protein</fullName>
    </submittedName>
</protein>
<keyword evidence="4 7" id="KW-0812">Transmembrane</keyword>
<dbReference type="Gene3D" id="2.60.40.1120">
    <property type="entry name" value="Carboxypeptidase-like, regulatory domain"/>
    <property type="match status" value="1"/>
</dbReference>
<keyword evidence="6 7" id="KW-0998">Cell outer membrane</keyword>
<evidence type="ECO:0000259" key="8">
    <source>
        <dbReference type="Pfam" id="PF07715"/>
    </source>
</evidence>
<dbReference type="NCBIfam" id="TIGR04056">
    <property type="entry name" value="OMP_RagA_SusC"/>
    <property type="match status" value="1"/>
</dbReference>
<dbReference type="OrthoDB" id="9768177at2"/>
<evidence type="ECO:0000313" key="10">
    <source>
        <dbReference type="Proteomes" id="UP000297872"/>
    </source>
</evidence>
<feature type="domain" description="TonB-dependent receptor plug" evidence="8">
    <location>
        <begin position="184"/>
        <end position="305"/>
    </location>
</feature>
<comment type="subcellular location">
    <subcellularLocation>
        <location evidence="1 7">Cell outer membrane</location>
        <topology evidence="1 7">Multi-pass membrane protein</topology>
    </subcellularLocation>
</comment>
<gene>
    <name evidence="9" type="ORF">EXN75_14270</name>
</gene>
<evidence type="ECO:0000256" key="6">
    <source>
        <dbReference type="ARBA" id="ARBA00023237"/>
    </source>
</evidence>
<dbReference type="Gene3D" id="2.170.130.10">
    <property type="entry name" value="TonB-dependent receptor, plug domain"/>
    <property type="match status" value="1"/>
</dbReference>
<evidence type="ECO:0000256" key="2">
    <source>
        <dbReference type="ARBA" id="ARBA00022448"/>
    </source>
</evidence>
<dbReference type="NCBIfam" id="TIGR04057">
    <property type="entry name" value="SusC_RagA_signa"/>
    <property type="match status" value="1"/>
</dbReference>
<dbReference type="Proteomes" id="UP000297872">
    <property type="component" value="Unassembled WGS sequence"/>
</dbReference>
<dbReference type="SUPFAM" id="SSF56935">
    <property type="entry name" value="Porins"/>
    <property type="match status" value="1"/>
</dbReference>
<keyword evidence="2 7" id="KW-0813">Transport</keyword>
<dbReference type="InterPro" id="IPR008969">
    <property type="entry name" value="CarboxyPept-like_regulatory"/>
</dbReference>
<dbReference type="Pfam" id="PF07715">
    <property type="entry name" value="Plug"/>
    <property type="match status" value="1"/>
</dbReference>
<dbReference type="PROSITE" id="PS52016">
    <property type="entry name" value="TONB_DEPENDENT_REC_3"/>
    <property type="match status" value="1"/>
</dbReference>
<dbReference type="SUPFAM" id="SSF49464">
    <property type="entry name" value="Carboxypeptidase regulatory domain-like"/>
    <property type="match status" value="1"/>
</dbReference>
<keyword evidence="5 7" id="KW-0472">Membrane</keyword>
<keyword evidence="3 7" id="KW-1134">Transmembrane beta strand</keyword>
<dbReference type="InterPro" id="IPR023996">
    <property type="entry name" value="TonB-dep_OMP_SusC/RagA"/>
</dbReference>
<dbReference type="Pfam" id="PF13715">
    <property type="entry name" value="CarbopepD_reg_2"/>
    <property type="match status" value="1"/>
</dbReference>
<proteinExistence type="inferred from homology"/>
<dbReference type="Gene3D" id="2.40.170.20">
    <property type="entry name" value="TonB-dependent receptor, beta-barrel domain"/>
    <property type="match status" value="1"/>
</dbReference>
<dbReference type="InterPro" id="IPR012910">
    <property type="entry name" value="Plug_dom"/>
</dbReference>
<dbReference type="InterPro" id="IPR023997">
    <property type="entry name" value="TonB-dep_OMP_SusC/RagA_CS"/>
</dbReference>
<dbReference type="InterPro" id="IPR036942">
    <property type="entry name" value="Beta-barrel_TonB_sf"/>
</dbReference>
<reference evidence="9 10" key="1">
    <citation type="submission" date="2019-02" db="EMBL/GenBank/DDBJ databases">
        <title>Draft Genome Sequence of the Prevotella sp. BCRC 81118, Isolated from Human Feces.</title>
        <authorList>
            <person name="Huang C.-H."/>
        </authorList>
    </citation>
    <scope>NUCLEOTIDE SEQUENCE [LARGE SCALE GENOMIC DNA]</scope>
    <source>
        <strain evidence="9 10">BCRC 81118</strain>
    </source>
</reference>
<evidence type="ECO:0000256" key="3">
    <source>
        <dbReference type="ARBA" id="ARBA00022452"/>
    </source>
</evidence>
<dbReference type="AlphaFoldDB" id="A0A4Y8V696"/>
<evidence type="ECO:0000256" key="4">
    <source>
        <dbReference type="ARBA" id="ARBA00022692"/>
    </source>
</evidence>
<evidence type="ECO:0000256" key="1">
    <source>
        <dbReference type="ARBA" id="ARBA00004571"/>
    </source>
</evidence>
<organism evidence="9 10">
    <name type="scientific">Segatella hominis</name>
    <dbReference type="NCBI Taxonomy" id="2518605"/>
    <lineage>
        <taxon>Bacteria</taxon>
        <taxon>Pseudomonadati</taxon>
        <taxon>Bacteroidota</taxon>
        <taxon>Bacteroidia</taxon>
        <taxon>Bacteroidales</taxon>
        <taxon>Prevotellaceae</taxon>
        <taxon>Segatella</taxon>
    </lineage>
</organism>
<dbReference type="GO" id="GO:0009279">
    <property type="term" value="C:cell outer membrane"/>
    <property type="evidence" value="ECO:0007669"/>
    <property type="project" value="UniProtKB-SubCell"/>
</dbReference>
<dbReference type="EMBL" id="SGVY01000052">
    <property type="protein sequence ID" value="TFH76230.1"/>
    <property type="molecule type" value="Genomic_DNA"/>
</dbReference>
<accession>A0A4Y8V696</accession>
<evidence type="ECO:0000256" key="5">
    <source>
        <dbReference type="ARBA" id="ARBA00023136"/>
    </source>
</evidence>
<keyword evidence="10" id="KW-1185">Reference proteome</keyword>
<sequence length="1131" mass="126767">MLYWHKRGEIKLSVSFKEKTLSSILDYITKNSDYSINYTNEVRNYPDKMVVSFDEATVEKAVQDLLSKTPFTYSVNGKSIRVFRLDTAQKGSFFIKGVVKDTEGEFIPNATIRIKGLREGTIADTEGKFTLSTNVSNGELIVSAIGYAPMTVKYNNGHPVNVILKEEGNQLGEVAVIAYGSRTRRDMLGSVSSLKGEALKDVPSSSIETLLQGKMAGVDVSNLSGQPGGNGSKIVIRGFSSLNQQGVNDGSPLFVIDGVPVQSSSTYTGGINPLSSLDPSNIESVEVLKDATSASLYGSRAGNGVILITTKKGKSGKVEFSANVSQSFSWLPATPTQLRGNGERLMNLLLAKNQRVGEYDWTTDKVIFPNSYKDTWGWDPNSYGAYDYLWNKGNITTDDSNKIPSLAQDSLNTFYNNSTNWWKYAFRVGQVTKADLSISGGNDNVRYMVAAGIYNEKGIMINSSFLRANLMSNLDFKITPKVDAYTRINLSYTDQKAATTGKVQGLTIDPKLQSTLLPGKGSIAEKTAMQSLRGINGVNSNYNIRLSGGLNYNIIKGLKLSLSAAIDHYNTRLNTFTPDYLTYKKLSKSEGQNIGMTMIQSENYLTYKFDLKEKHFFELMGGFSYNRDQLNTVGGSAYGGPTNQIHYVGEEWPSLRQDEYGTYEALQTYHSNQEVQEMMSLFGRLAYNYKHKYLAEFSLRSDGSSVFGSDVRWGTFPAVGLGWTFSDEPFMKNLWWLSFGKFRASWGRSGQKFNEAYLALGTMSTSNTFLGNSGLIPGLLANNQLTWEKNDQYDLGLDLQLFNYRLQVKLDYYYKYSHALLMQTSTPGNFFLADKMWNNSSAISNEGIEFEISADIIKRKNWQWTLGFNISHDRNLFRKSYGGEDLSDKVLGRPVYGIYTYHDEGIVQDESQIPYYYNASGKLVPLSFNNSENYQLRVGGRKIKDFNQDGTIDNNDKYYAGSTLPSAFGGISNRVSYKNWTLDMMMSYTIRRKMMNMVKNSAFNFTKTFGTIMADPSKVTFWQKPGDETDYPSLEFADQGYIGQFDGDIDSNIENVNYLRLKSITLSYEMPAKWFKNKIKGLSLYVTGQNLFLWTNYSGTDPEVVDPYTGKDTGQQYPLNRSVTFGFNLKF</sequence>
<name>A0A4Y8V696_9BACT</name>
<dbReference type="InterPro" id="IPR037066">
    <property type="entry name" value="Plug_dom_sf"/>
</dbReference>